<dbReference type="EMBL" id="JAOSHN010000004">
    <property type="protein sequence ID" value="MCU7378911.1"/>
    <property type="molecule type" value="Genomic_DNA"/>
</dbReference>
<protein>
    <submittedName>
        <fullName evidence="1">Uncharacterized protein</fullName>
    </submittedName>
</protein>
<name>A0A9J6QV34_9FIRM</name>
<accession>A0A9J6QV34</accession>
<comment type="caution">
    <text evidence="1">The sequence shown here is derived from an EMBL/GenBank/DDBJ whole genome shotgun (WGS) entry which is preliminary data.</text>
</comment>
<keyword evidence="2" id="KW-1185">Reference proteome</keyword>
<evidence type="ECO:0000313" key="1">
    <source>
        <dbReference type="EMBL" id="MCU7378911.1"/>
    </source>
</evidence>
<reference evidence="1" key="1">
    <citation type="submission" date="2022-09" db="EMBL/GenBank/DDBJ databases">
        <title>Culturomic study of gut microbiota in children with autism spectrum disorder.</title>
        <authorList>
            <person name="Efimov B.A."/>
            <person name="Chaplin A.V."/>
            <person name="Sokolova S.R."/>
            <person name="Pikina A.P."/>
            <person name="Korzhanova M."/>
            <person name="Belova V."/>
            <person name="Korostin D."/>
        </authorList>
    </citation>
    <scope>NUCLEOTIDE SEQUENCE</scope>
    <source>
        <strain evidence="1">ASD5510</strain>
    </source>
</reference>
<dbReference type="RefSeq" id="WP_269478523.1">
    <property type="nucleotide sequence ID" value="NZ_JAOSHN010000004.1"/>
</dbReference>
<dbReference type="AlphaFoldDB" id="A0A9J6QV34"/>
<evidence type="ECO:0000313" key="2">
    <source>
        <dbReference type="Proteomes" id="UP001065549"/>
    </source>
</evidence>
<proteinExistence type="predicted"/>
<organism evidence="1 2">
    <name type="scientific">Hominibacterium faecale</name>
    <dbReference type="NCBI Taxonomy" id="2839743"/>
    <lineage>
        <taxon>Bacteria</taxon>
        <taxon>Bacillati</taxon>
        <taxon>Bacillota</taxon>
        <taxon>Clostridia</taxon>
        <taxon>Peptostreptococcales</taxon>
        <taxon>Anaerovoracaceae</taxon>
        <taxon>Hominibacterium</taxon>
    </lineage>
</organism>
<gene>
    <name evidence="1" type="ORF">OBO34_11145</name>
</gene>
<sequence>MNIQYIGKNEYGAFAFEKGAQQLGRTFSIRTCEQGACFLEDLTEELIRKPASWYIFDLSSLLDEAAILVGEVEKIRCATNAKVLIFAPGADTEGNVLVSFRAMGMDNIITEATNLGELQQQFTDYLQDKMPGLSPEQQEALVSDREKCYEELLAENPHLEQLEEPEEPRQNRIVKRRFGEVVKIAVVGAMEHIGTTTTALQLTKFLNLQEERSAAYLEHNHTNYVASCKRFYRCEKEEPTLGCMELLHMELYHDPRKIPEILQQGHRFFVFDYGSIETVKDHASLFEKDLILLVGGAKPNEIEPMTDAMRSIYEQKNVFYIFNYLFTESARQGVLDLQKGNEKKTFFLAPASDPFQYNPEHDAMFFAIMNADHEKTDVTQGKRKKRKRLFGGGER</sequence>
<dbReference type="Proteomes" id="UP001065549">
    <property type="component" value="Unassembled WGS sequence"/>
</dbReference>